<evidence type="ECO:0000256" key="5">
    <source>
        <dbReference type="ARBA" id="ARBA00022989"/>
    </source>
</evidence>
<name>A0A381DL81_9BACT</name>
<dbReference type="GeneID" id="93090261"/>
<evidence type="ECO:0000256" key="2">
    <source>
        <dbReference type="ARBA" id="ARBA00008929"/>
    </source>
</evidence>
<comment type="subcellular location">
    <subcellularLocation>
        <location evidence="1">Cell membrane</location>
        <topology evidence="1">Multi-pass membrane protein</topology>
    </subcellularLocation>
</comment>
<reference evidence="7 8" key="1">
    <citation type="submission" date="2018-06" db="EMBL/GenBank/DDBJ databases">
        <authorList>
            <consortium name="Pathogen Informatics"/>
            <person name="Doyle S."/>
        </authorList>
    </citation>
    <scope>NUCLEOTIDE SEQUENCE [LARGE SCALE GENOMIC DNA]</scope>
    <source>
        <strain evidence="7 8">NCTC12475</strain>
    </source>
</reference>
<dbReference type="Pfam" id="PF03916">
    <property type="entry name" value="NrfD"/>
    <property type="match status" value="1"/>
</dbReference>
<proteinExistence type="inferred from homology"/>
<keyword evidence="3" id="KW-1003">Cell membrane</keyword>
<keyword evidence="5" id="KW-1133">Transmembrane helix</keyword>
<dbReference type="Gene3D" id="1.20.1630.10">
    <property type="entry name" value="Formate dehydrogenase/DMSO reductase domain"/>
    <property type="match status" value="1"/>
</dbReference>
<keyword evidence="4" id="KW-0812">Transmembrane</keyword>
<dbReference type="InterPro" id="IPR005614">
    <property type="entry name" value="NrfD-like"/>
</dbReference>
<dbReference type="PANTHER" id="PTHR34856">
    <property type="entry name" value="PROTEIN NRFD"/>
    <property type="match status" value="1"/>
</dbReference>
<evidence type="ECO:0000256" key="1">
    <source>
        <dbReference type="ARBA" id="ARBA00004651"/>
    </source>
</evidence>
<keyword evidence="8" id="KW-1185">Reference proteome</keyword>
<dbReference type="InterPro" id="IPR052049">
    <property type="entry name" value="Electron_transfer_protein"/>
</dbReference>
<evidence type="ECO:0000256" key="6">
    <source>
        <dbReference type="ARBA" id="ARBA00023136"/>
    </source>
</evidence>
<evidence type="ECO:0000313" key="7">
    <source>
        <dbReference type="EMBL" id="SUX11395.1"/>
    </source>
</evidence>
<dbReference type="EMBL" id="UFVD01000001">
    <property type="protein sequence ID" value="SUX11395.1"/>
    <property type="molecule type" value="Genomic_DNA"/>
</dbReference>
<evidence type="ECO:0000256" key="3">
    <source>
        <dbReference type="ARBA" id="ARBA00022475"/>
    </source>
</evidence>
<dbReference type="GO" id="GO:0005886">
    <property type="term" value="C:plasma membrane"/>
    <property type="evidence" value="ECO:0007669"/>
    <property type="project" value="UniProtKB-SubCell"/>
</dbReference>
<dbReference type="STRING" id="32024.GCA_000788295_00849"/>
<gene>
    <name evidence="7" type="ORF">NCTC12475_01620</name>
</gene>
<evidence type="ECO:0000313" key="8">
    <source>
        <dbReference type="Proteomes" id="UP000254920"/>
    </source>
</evidence>
<dbReference type="PANTHER" id="PTHR34856:SF2">
    <property type="entry name" value="PROTEIN NRFD"/>
    <property type="match status" value="1"/>
</dbReference>
<organism evidence="7 8">
    <name type="scientific">Campylobacter sputorum subsp. sputorum</name>
    <dbReference type="NCBI Taxonomy" id="32024"/>
    <lineage>
        <taxon>Bacteria</taxon>
        <taxon>Pseudomonadati</taxon>
        <taxon>Campylobacterota</taxon>
        <taxon>Epsilonproteobacteria</taxon>
        <taxon>Campylobacterales</taxon>
        <taxon>Campylobacteraceae</taxon>
        <taxon>Campylobacter</taxon>
    </lineage>
</organism>
<dbReference type="OrthoDB" id="9778963at2"/>
<evidence type="ECO:0000256" key="4">
    <source>
        <dbReference type="ARBA" id="ARBA00022692"/>
    </source>
</evidence>
<dbReference type="RefSeq" id="WP_089182129.1">
    <property type="nucleotide sequence ID" value="NZ_CP043427.1"/>
</dbReference>
<protein>
    <submittedName>
        <fullName evidence="7">Protein NrfD</fullName>
    </submittedName>
</protein>
<comment type="similarity">
    <text evidence="2">Belongs to the NrfD family.</text>
</comment>
<dbReference type="Proteomes" id="UP000254920">
    <property type="component" value="Unassembled WGS sequence"/>
</dbReference>
<sequence length="323" mass="35357">MNNMWGDMAQYGAIYWPWPIAVYLFLAGLSAGCTIVALLVKWNKHSDNTSSIWDAMVKAGAITAPVTIIIGLLLLIFDLGKPLSFYWLLISYNFGSVMSLGVLFLLVYTPLSVLFAFIIFEDSIEKSSVLSVFSFIPRIIRSFASISKLVEYILLILAICVGMYTGFLLSAISKIPLWNTPILPILFLVSGFSSGIAANILIGMAFFKGSLNKDSIKYLLVLDLRAILFELPLLFILFIGMNFQGGQSAVAAAQALSDPYYGKLFWIAVVGIGLLMPIVIAATALKNHAYKPGFIILNSVVVLVGVIALRYYIVYAGQLFTGV</sequence>
<keyword evidence="6" id="KW-0472">Membrane</keyword>
<dbReference type="AlphaFoldDB" id="A0A381DL81"/>
<accession>A0A381DL81</accession>